<feature type="chain" id="PRO_5019327282" description="Lipoprotein" evidence="1">
    <location>
        <begin position="21"/>
        <end position="380"/>
    </location>
</feature>
<sequence>MKKMMMILTSLALTTPIAGAVIACKDVNKGGQTEDGFPTVTNIKRQLKKEGYNIDNLDVDLAPGMKSVIIRFMPEAPNRPFSTKEMALTWPTTDINKIITVTLMPYDKGMGSPLAAQTVLDAVNGLNGTKFTLDDVDVDVDQTTHNSTITPKAGGNFTGAPITIVNEPITFPEAFPLTNIGDIYIDETLWNNYKDKQENKKTALTAAIMEFVGDRNRFAALYKNKMLEVMINAMMNDVVTLTIDTNTGVGNLKIEASAVGVINKSVLTANFTIHSTPRKFLNDKNAKPTSGSTINVSLDKTYTEATVDMLRYDLVKKLLGQEFADQYKDIWYDEIWVVFKADNSGATVNAKPGSKILAASDVLASLMTNIPSYTLNVTFA</sequence>
<organism evidence="2 3">
    <name type="scientific">Spiroplasma poulsonii</name>
    <dbReference type="NCBI Taxonomy" id="2138"/>
    <lineage>
        <taxon>Bacteria</taxon>
        <taxon>Bacillati</taxon>
        <taxon>Mycoplasmatota</taxon>
        <taxon>Mollicutes</taxon>
        <taxon>Entomoplasmatales</taxon>
        <taxon>Spiroplasmataceae</taxon>
        <taxon>Spiroplasma</taxon>
    </lineage>
</organism>
<dbReference type="AlphaFoldDB" id="A0A433EPX7"/>
<gene>
    <name evidence="2" type="ORF">D6D54_06375</name>
</gene>
<keyword evidence="1" id="KW-0732">Signal</keyword>
<evidence type="ECO:0008006" key="4">
    <source>
        <dbReference type="Google" id="ProtNLM"/>
    </source>
</evidence>
<evidence type="ECO:0000313" key="3">
    <source>
        <dbReference type="Proteomes" id="UP000274545"/>
    </source>
</evidence>
<proteinExistence type="predicted"/>
<accession>A0A433EPX7</accession>
<feature type="signal peptide" evidence="1">
    <location>
        <begin position="1"/>
        <end position="20"/>
    </location>
</feature>
<name>A0A433EPX7_9MOLU</name>
<evidence type="ECO:0000313" key="2">
    <source>
        <dbReference type="EMBL" id="RUP76368.1"/>
    </source>
</evidence>
<reference evidence="2 3" key="1">
    <citation type="journal article" date="2019" name="Genome Biol. Evol.">
        <title>Toxin and genome evolution in a Drosophila defensive symbiosis.</title>
        <authorList>
            <person name="Ballinger M.J."/>
            <person name="Gawryluk R.M."/>
            <person name="Perlman S.J."/>
        </authorList>
    </citation>
    <scope>NUCLEOTIDE SEQUENCE [LARGE SCALE GENOMIC DNA]</scope>
    <source>
        <strain evidence="3">sNeo</strain>
    </source>
</reference>
<dbReference type="EMBL" id="RAHC01000008">
    <property type="protein sequence ID" value="RUP76368.1"/>
    <property type="molecule type" value="Genomic_DNA"/>
</dbReference>
<evidence type="ECO:0000256" key="1">
    <source>
        <dbReference type="SAM" id="SignalP"/>
    </source>
</evidence>
<dbReference type="RefSeq" id="WP_127093138.1">
    <property type="nucleotide sequence ID" value="NZ_RAHC01000008.1"/>
</dbReference>
<comment type="caution">
    <text evidence="2">The sequence shown here is derived from an EMBL/GenBank/DDBJ whole genome shotgun (WGS) entry which is preliminary data.</text>
</comment>
<dbReference type="PROSITE" id="PS51257">
    <property type="entry name" value="PROKAR_LIPOPROTEIN"/>
    <property type="match status" value="1"/>
</dbReference>
<dbReference type="Proteomes" id="UP000274545">
    <property type="component" value="Unassembled WGS sequence"/>
</dbReference>
<protein>
    <recommendedName>
        <fullName evidence="4">Lipoprotein</fullName>
    </recommendedName>
</protein>